<feature type="region of interest" description="Disordered" evidence="1">
    <location>
        <begin position="101"/>
        <end position="127"/>
    </location>
</feature>
<gene>
    <name evidence="2" type="ORF">PCOR1329_LOCUS12760</name>
</gene>
<reference evidence="2" key="1">
    <citation type="submission" date="2023-10" db="EMBL/GenBank/DDBJ databases">
        <authorList>
            <person name="Chen Y."/>
            <person name="Shah S."/>
            <person name="Dougan E. K."/>
            <person name="Thang M."/>
            <person name="Chan C."/>
        </authorList>
    </citation>
    <scope>NUCLEOTIDE SEQUENCE [LARGE SCALE GENOMIC DNA]</scope>
</reference>
<comment type="caution">
    <text evidence="2">The sequence shown here is derived from an EMBL/GenBank/DDBJ whole genome shotgun (WGS) entry which is preliminary data.</text>
</comment>
<evidence type="ECO:0000313" key="2">
    <source>
        <dbReference type="EMBL" id="CAK0806600.1"/>
    </source>
</evidence>
<evidence type="ECO:0000313" key="3">
    <source>
        <dbReference type="Proteomes" id="UP001189429"/>
    </source>
</evidence>
<feature type="region of interest" description="Disordered" evidence="1">
    <location>
        <begin position="1"/>
        <end position="26"/>
    </location>
</feature>
<feature type="compositionally biased region" description="Low complexity" evidence="1">
    <location>
        <begin position="114"/>
        <end position="127"/>
    </location>
</feature>
<feature type="compositionally biased region" description="Low complexity" evidence="1">
    <location>
        <begin position="10"/>
        <end position="22"/>
    </location>
</feature>
<dbReference type="EMBL" id="CAUYUJ010003747">
    <property type="protein sequence ID" value="CAK0806600.1"/>
    <property type="molecule type" value="Genomic_DNA"/>
</dbReference>
<proteinExistence type="predicted"/>
<feature type="non-terminal residue" evidence="2">
    <location>
        <position position="1"/>
    </location>
</feature>
<organism evidence="2 3">
    <name type="scientific">Prorocentrum cordatum</name>
    <dbReference type="NCBI Taxonomy" id="2364126"/>
    <lineage>
        <taxon>Eukaryota</taxon>
        <taxon>Sar</taxon>
        <taxon>Alveolata</taxon>
        <taxon>Dinophyceae</taxon>
        <taxon>Prorocentrales</taxon>
        <taxon>Prorocentraceae</taxon>
        <taxon>Prorocentrum</taxon>
    </lineage>
</organism>
<keyword evidence="3" id="KW-1185">Reference proteome</keyword>
<sequence length="127" mass="14581">LSSWRPTPRSARGSWNTSSRSSRGGGLSWTIRSAWFCSARRSFPRPTDCTRSACRSLRLRRCPKQRPSRLRMWISRVLSRTEAISRHFSTSTACWMCARSRCPRRSRSSRRTSSRVSPRSGRPTTAS</sequence>
<dbReference type="Proteomes" id="UP001189429">
    <property type="component" value="Unassembled WGS sequence"/>
</dbReference>
<feature type="compositionally biased region" description="Basic residues" evidence="1">
    <location>
        <begin position="101"/>
        <end position="113"/>
    </location>
</feature>
<evidence type="ECO:0000256" key="1">
    <source>
        <dbReference type="SAM" id="MobiDB-lite"/>
    </source>
</evidence>
<name>A0ABN9QKK6_9DINO</name>
<protein>
    <submittedName>
        <fullName evidence="2">Uncharacterized protein</fullName>
    </submittedName>
</protein>
<accession>A0ABN9QKK6</accession>
<feature type="non-terminal residue" evidence="2">
    <location>
        <position position="127"/>
    </location>
</feature>